<protein>
    <submittedName>
        <fullName evidence="2">Uncharacterized protein</fullName>
    </submittedName>
</protein>
<evidence type="ECO:0000256" key="1">
    <source>
        <dbReference type="SAM" id="MobiDB-lite"/>
    </source>
</evidence>
<dbReference type="Proteomes" id="UP001056384">
    <property type="component" value="Chromosome 4"/>
</dbReference>
<keyword evidence="3" id="KW-1185">Reference proteome</keyword>
<evidence type="ECO:0000313" key="3">
    <source>
        <dbReference type="Proteomes" id="UP001056384"/>
    </source>
</evidence>
<name>A0A9Q9EHP8_9PEZI</name>
<sequence length="121" mass="13885">MADKEHLKAAEEELLSATAEYEATEKLGRAHWLKAVKEGSTDQSFLDWATIKFPRFTMMKMKLDNAEGQYNGVLLQIHGHKAEAIIQERRDIAKAKEQEQDRIDGEKMKDPKKIADEELEV</sequence>
<evidence type="ECO:0000313" key="2">
    <source>
        <dbReference type="EMBL" id="USW52036.1"/>
    </source>
</evidence>
<accession>A0A9Q9EHP8</accession>
<reference evidence="2" key="1">
    <citation type="submission" date="2022-06" db="EMBL/GenBank/DDBJ databases">
        <title>Complete genome sequences of two strains of the flax pathogen Septoria linicola.</title>
        <authorList>
            <person name="Lapalu N."/>
            <person name="Simon A."/>
            <person name="Demenou B."/>
            <person name="Paumier D."/>
            <person name="Guillot M.-P."/>
            <person name="Gout L."/>
            <person name="Valade R."/>
        </authorList>
    </citation>
    <scope>NUCLEOTIDE SEQUENCE</scope>
    <source>
        <strain evidence="2">SE15195</strain>
    </source>
</reference>
<dbReference type="AlphaFoldDB" id="A0A9Q9EHP8"/>
<gene>
    <name evidence="2" type="ORF">Slin15195_G053550</name>
</gene>
<proteinExistence type="predicted"/>
<organism evidence="2 3">
    <name type="scientific">Septoria linicola</name>
    <dbReference type="NCBI Taxonomy" id="215465"/>
    <lineage>
        <taxon>Eukaryota</taxon>
        <taxon>Fungi</taxon>
        <taxon>Dikarya</taxon>
        <taxon>Ascomycota</taxon>
        <taxon>Pezizomycotina</taxon>
        <taxon>Dothideomycetes</taxon>
        <taxon>Dothideomycetidae</taxon>
        <taxon>Mycosphaerellales</taxon>
        <taxon>Mycosphaerellaceae</taxon>
        <taxon>Septoria</taxon>
    </lineage>
</organism>
<dbReference type="EMBL" id="CP099421">
    <property type="protein sequence ID" value="USW52036.1"/>
    <property type="molecule type" value="Genomic_DNA"/>
</dbReference>
<feature type="region of interest" description="Disordered" evidence="1">
    <location>
        <begin position="93"/>
        <end position="121"/>
    </location>
</feature>